<dbReference type="InterPro" id="IPR058306">
    <property type="entry name" value="DUF7993"/>
</dbReference>
<name>A0AAW4PY47_9EURY</name>
<dbReference type="AlphaFoldDB" id="A0AAW4PY47"/>
<organism evidence="2 3">
    <name type="scientific">Haloarcula rubra</name>
    <dbReference type="NCBI Taxonomy" id="2487747"/>
    <lineage>
        <taxon>Archaea</taxon>
        <taxon>Methanobacteriati</taxon>
        <taxon>Methanobacteriota</taxon>
        <taxon>Stenosarchaea group</taxon>
        <taxon>Halobacteria</taxon>
        <taxon>Halobacteriales</taxon>
        <taxon>Haloarculaceae</taxon>
        <taxon>Haloarcula</taxon>
    </lineage>
</organism>
<protein>
    <recommendedName>
        <fullName evidence="1">DUF7993 domain-containing protein</fullName>
    </recommendedName>
</protein>
<accession>A0AAW4PY47</accession>
<dbReference type="Proteomes" id="UP001430377">
    <property type="component" value="Unassembled WGS sequence"/>
</dbReference>
<evidence type="ECO:0000259" key="1">
    <source>
        <dbReference type="Pfam" id="PF25956"/>
    </source>
</evidence>
<dbReference type="EMBL" id="RKLR01000023">
    <property type="protein sequence ID" value="MBX0325953.1"/>
    <property type="molecule type" value="Genomic_DNA"/>
</dbReference>
<sequence>MVEDRITDGKRIGQLLASEVTGLERGALGTLSVVDADPDVAPTAEGAFAFGIEADGTRLGEVHVTPETARLTLSESVAVDVGREDVTVEKSGSDTVVVAHSGAAVKALVDVLADRLG</sequence>
<gene>
    <name evidence="2" type="ORF">EGH21_23335</name>
</gene>
<comment type="caution">
    <text evidence="2">The sequence shown here is derived from an EMBL/GenBank/DDBJ whole genome shotgun (WGS) entry which is preliminary data.</text>
</comment>
<evidence type="ECO:0000313" key="2">
    <source>
        <dbReference type="EMBL" id="MBX0325953.1"/>
    </source>
</evidence>
<proteinExistence type="predicted"/>
<dbReference type="RefSeq" id="WP_220620809.1">
    <property type="nucleotide sequence ID" value="NZ_RKLR01000023.1"/>
</dbReference>
<reference evidence="2 3" key="1">
    <citation type="submission" date="2021-06" db="EMBL/GenBank/DDBJ databases">
        <title>Halomicroarcula sp. a new haloarchaeum isolated from saline soil.</title>
        <authorList>
            <person name="Duran-Viseras A."/>
            <person name="Sanchez-Porro C."/>
            <person name="Ventosa A."/>
        </authorList>
    </citation>
    <scope>NUCLEOTIDE SEQUENCE [LARGE SCALE GENOMIC DNA]</scope>
    <source>
        <strain evidence="2 3">F13</strain>
    </source>
</reference>
<dbReference type="Pfam" id="PF25956">
    <property type="entry name" value="DUF7993"/>
    <property type="match status" value="1"/>
</dbReference>
<evidence type="ECO:0000313" key="3">
    <source>
        <dbReference type="Proteomes" id="UP001430377"/>
    </source>
</evidence>
<keyword evidence="3" id="KW-1185">Reference proteome</keyword>
<feature type="domain" description="DUF7993" evidence="1">
    <location>
        <begin position="1"/>
        <end position="113"/>
    </location>
</feature>